<dbReference type="EMBL" id="JAALLS010000001">
    <property type="protein sequence ID" value="NGP86978.1"/>
    <property type="molecule type" value="Genomic_DNA"/>
</dbReference>
<evidence type="ECO:0000256" key="4">
    <source>
        <dbReference type="ARBA" id="ARBA00022605"/>
    </source>
</evidence>
<keyword evidence="12" id="KW-1185">Reference proteome</keyword>
<dbReference type="RefSeq" id="WP_165265291.1">
    <property type="nucleotide sequence ID" value="NZ_JAALLS010000001.1"/>
</dbReference>
<evidence type="ECO:0000256" key="9">
    <source>
        <dbReference type="HAMAP-Rule" id="MF_00131"/>
    </source>
</evidence>
<dbReference type="InterPro" id="IPR011060">
    <property type="entry name" value="RibuloseP-bd_barrel"/>
</dbReference>
<dbReference type="SUPFAM" id="SSF51366">
    <property type="entry name" value="Ribulose-phoshate binding barrel"/>
    <property type="match status" value="1"/>
</dbReference>
<dbReference type="NCBIfam" id="TIGR00262">
    <property type="entry name" value="trpA"/>
    <property type="match status" value="1"/>
</dbReference>
<evidence type="ECO:0000256" key="2">
    <source>
        <dbReference type="ARBA" id="ARBA00004733"/>
    </source>
</evidence>
<gene>
    <name evidence="9" type="primary">trpA</name>
    <name evidence="11" type="ORF">G3569_01325</name>
</gene>
<keyword evidence="6 9" id="KW-0057">Aromatic amino acid biosynthesis</keyword>
<comment type="function">
    <text evidence="1 9">The alpha subunit is responsible for the aldol cleavage of indoleglycerol phosphate to indole and glyceraldehyde 3-phosphate.</text>
</comment>
<dbReference type="InterPro" id="IPR013785">
    <property type="entry name" value="Aldolase_TIM"/>
</dbReference>
<dbReference type="UniPathway" id="UPA00035">
    <property type="reaction ID" value="UER00044"/>
</dbReference>
<dbReference type="PANTHER" id="PTHR43406:SF1">
    <property type="entry name" value="TRYPTOPHAN SYNTHASE ALPHA CHAIN, CHLOROPLASTIC"/>
    <property type="match status" value="1"/>
</dbReference>
<keyword evidence="7 9" id="KW-0456">Lyase</keyword>
<proteinExistence type="inferred from homology"/>
<dbReference type="FunFam" id="3.20.20.70:FF:000037">
    <property type="entry name" value="Tryptophan synthase alpha chain"/>
    <property type="match status" value="1"/>
</dbReference>
<dbReference type="GO" id="GO:0005829">
    <property type="term" value="C:cytosol"/>
    <property type="evidence" value="ECO:0007669"/>
    <property type="project" value="TreeGrafter"/>
</dbReference>
<evidence type="ECO:0000256" key="5">
    <source>
        <dbReference type="ARBA" id="ARBA00022822"/>
    </source>
</evidence>
<evidence type="ECO:0000256" key="8">
    <source>
        <dbReference type="ARBA" id="ARBA00049047"/>
    </source>
</evidence>
<dbReference type="AlphaFoldDB" id="A0A6M1SSR5"/>
<dbReference type="GO" id="GO:0004834">
    <property type="term" value="F:tryptophan synthase activity"/>
    <property type="evidence" value="ECO:0007669"/>
    <property type="project" value="UniProtKB-UniRule"/>
</dbReference>
<evidence type="ECO:0000256" key="6">
    <source>
        <dbReference type="ARBA" id="ARBA00023141"/>
    </source>
</evidence>
<evidence type="ECO:0000256" key="3">
    <source>
        <dbReference type="ARBA" id="ARBA00011270"/>
    </source>
</evidence>
<dbReference type="HAMAP" id="MF_00131">
    <property type="entry name" value="Trp_synth_alpha"/>
    <property type="match status" value="1"/>
</dbReference>
<comment type="subunit">
    <text evidence="3 9">Tetramer of two alpha and two beta chains.</text>
</comment>
<dbReference type="Gene3D" id="3.20.20.70">
    <property type="entry name" value="Aldolase class I"/>
    <property type="match status" value="1"/>
</dbReference>
<feature type="active site" description="Proton acceptor" evidence="9">
    <location>
        <position position="63"/>
    </location>
</feature>
<dbReference type="PROSITE" id="PS00167">
    <property type="entry name" value="TRP_SYNTHASE_ALPHA"/>
    <property type="match status" value="1"/>
</dbReference>
<dbReference type="EC" id="4.2.1.20" evidence="9"/>
<evidence type="ECO:0000256" key="1">
    <source>
        <dbReference type="ARBA" id="ARBA00003365"/>
    </source>
</evidence>
<protein>
    <recommendedName>
        <fullName evidence="9">Tryptophan synthase alpha chain</fullName>
        <ecNumber evidence="9">4.2.1.20</ecNumber>
    </recommendedName>
</protein>
<dbReference type="CDD" id="cd04724">
    <property type="entry name" value="Tryptophan_synthase_alpha"/>
    <property type="match status" value="1"/>
</dbReference>
<feature type="active site" description="Proton acceptor" evidence="9">
    <location>
        <position position="52"/>
    </location>
</feature>
<keyword evidence="5 9" id="KW-0822">Tryptophan biosynthesis</keyword>
<comment type="pathway">
    <text evidence="2 9">Amino-acid biosynthesis; L-tryptophan biosynthesis; L-tryptophan from chorismate: step 5/5.</text>
</comment>
<comment type="catalytic activity">
    <reaction evidence="8 9">
        <text>(1S,2R)-1-C-(indol-3-yl)glycerol 3-phosphate + L-serine = D-glyceraldehyde 3-phosphate + L-tryptophan + H2O</text>
        <dbReference type="Rhea" id="RHEA:10532"/>
        <dbReference type="ChEBI" id="CHEBI:15377"/>
        <dbReference type="ChEBI" id="CHEBI:33384"/>
        <dbReference type="ChEBI" id="CHEBI:57912"/>
        <dbReference type="ChEBI" id="CHEBI:58866"/>
        <dbReference type="ChEBI" id="CHEBI:59776"/>
        <dbReference type="EC" id="4.2.1.20"/>
    </reaction>
</comment>
<comment type="similarity">
    <text evidence="9 10">Belongs to the TrpA family.</text>
</comment>
<dbReference type="Proteomes" id="UP000479132">
    <property type="component" value="Unassembled WGS sequence"/>
</dbReference>
<sequence length="270" mass="30022">MITTENRVTQLFEQHDDSSKIMSLFLTAGYPDLQACVDLILGFDENGVDMVELGMPFSDPLADGPTIQYSSNVAIEQGITMKKILDIVEQVRKQSEIPIILMGYINPVLRYGAEDFCRDAAEAGVDGLIIPDIPIEESGILTEEAQRYQLPIIYLVAPNTSDERMQKIDQQSQGFVYCVSVTGVTGAREGDEVAQSVQRFIDRVKANITNNPKMVGFGIKSHEDAQRIAADMDGFIVGSALIDTIREHYPEEGWKEQVFAFVRSLKYGTE</sequence>
<reference evidence="11 12" key="1">
    <citation type="submission" date="2020-02" db="EMBL/GenBank/DDBJ databases">
        <title>Aliifodinibius halophilus 2W32, complete genome.</title>
        <authorList>
            <person name="Li Y."/>
            <person name="Wu S."/>
        </authorList>
    </citation>
    <scope>NUCLEOTIDE SEQUENCE [LARGE SCALE GENOMIC DNA]</scope>
    <source>
        <strain evidence="11 12">2W32</strain>
    </source>
</reference>
<name>A0A6M1SSR5_9BACT</name>
<evidence type="ECO:0000256" key="7">
    <source>
        <dbReference type="ARBA" id="ARBA00023239"/>
    </source>
</evidence>
<dbReference type="Pfam" id="PF00290">
    <property type="entry name" value="Trp_syntA"/>
    <property type="match status" value="1"/>
</dbReference>
<dbReference type="PANTHER" id="PTHR43406">
    <property type="entry name" value="TRYPTOPHAN SYNTHASE, ALPHA CHAIN"/>
    <property type="match status" value="1"/>
</dbReference>
<dbReference type="InterPro" id="IPR002028">
    <property type="entry name" value="Trp_synthase_suA"/>
</dbReference>
<organism evidence="11 12">
    <name type="scientific">Fodinibius halophilus</name>
    <dbReference type="NCBI Taxonomy" id="1736908"/>
    <lineage>
        <taxon>Bacteria</taxon>
        <taxon>Pseudomonadati</taxon>
        <taxon>Balneolota</taxon>
        <taxon>Balneolia</taxon>
        <taxon>Balneolales</taxon>
        <taxon>Balneolaceae</taxon>
        <taxon>Fodinibius</taxon>
    </lineage>
</organism>
<accession>A0A6M1SSR5</accession>
<evidence type="ECO:0000313" key="11">
    <source>
        <dbReference type="EMBL" id="NGP86978.1"/>
    </source>
</evidence>
<evidence type="ECO:0000313" key="12">
    <source>
        <dbReference type="Proteomes" id="UP000479132"/>
    </source>
</evidence>
<comment type="caution">
    <text evidence="11">The sequence shown here is derived from an EMBL/GenBank/DDBJ whole genome shotgun (WGS) entry which is preliminary data.</text>
</comment>
<evidence type="ECO:0000256" key="10">
    <source>
        <dbReference type="RuleBase" id="RU003662"/>
    </source>
</evidence>
<dbReference type="InterPro" id="IPR018204">
    <property type="entry name" value="Trp_synthase_alpha_AS"/>
</dbReference>
<keyword evidence="4 9" id="KW-0028">Amino-acid biosynthesis</keyword>